<accession>A0A9W8M2U0</accession>
<dbReference type="OrthoDB" id="337660at2759"/>
<dbReference type="EMBL" id="JANBUW010000005">
    <property type="protein sequence ID" value="KAJ2852105.1"/>
    <property type="molecule type" value="Genomic_DNA"/>
</dbReference>
<name>A0A9W8M2U0_9FUNG</name>
<dbReference type="PANTHER" id="PTHR11937">
    <property type="entry name" value="ACTIN"/>
    <property type="match status" value="1"/>
</dbReference>
<dbReference type="SMART" id="SM00268">
    <property type="entry name" value="ACTIN"/>
    <property type="match status" value="1"/>
</dbReference>
<dbReference type="InterPro" id="IPR004000">
    <property type="entry name" value="Actin"/>
</dbReference>
<reference evidence="2" key="1">
    <citation type="submission" date="2022-07" db="EMBL/GenBank/DDBJ databases">
        <title>Phylogenomic reconstructions and comparative analyses of Kickxellomycotina fungi.</title>
        <authorList>
            <person name="Reynolds N.K."/>
            <person name="Stajich J.E."/>
            <person name="Barry K."/>
            <person name="Grigoriev I.V."/>
            <person name="Crous P."/>
            <person name="Smith M.E."/>
        </authorList>
    </citation>
    <scope>NUCLEOTIDE SEQUENCE</scope>
    <source>
        <strain evidence="2">NRRL 1566</strain>
    </source>
</reference>
<sequence>MTDAYSASSRDTSVFESKSSRLSLLDSPRSSLRRPLSSIGAGGLGTSFLYGAGASAEEKVVLDMGTAMLRAGYSGDHEPLYRGDLFGQLKTTQPLNRLTGTQQGLLYDINAIDDDTLDSIVLEQLRNLYRTHLLIDSKTRSVAISEGSMLPIQVKRSLCRVLLGNLRVPQVTFYPSSVVSLMTCGLTAGLVVDCGHRGTTITPVYDCRPLMAYTVPTALGGDALNKHICGLVKQHAKFVPFSEEAEGAVEVTEEIITKELCAFIIRKLLNVSSALSLDDIDQDDVQIGRDKGLTLGYTSEQLTEAYAKTHEALSLPKETRLTIDTNTYGRGELVIPSWICAYAADILLYGDASNDHEGILSAISRCIGLVPVDIRRQLISHILVVGGVADIPYFSVQLARELEFYFERSKRWQVLASWVALANEPGAFDFEQYGDEVSRPPQRNSANGSVFKLSDRCWIGTSLAVAAKIGGLDVKRDEFDGYNLPDWTV</sequence>
<dbReference type="AlphaFoldDB" id="A0A9W8M2U0"/>
<dbReference type="Proteomes" id="UP001139887">
    <property type="component" value="Unassembled WGS sequence"/>
</dbReference>
<evidence type="ECO:0000256" key="1">
    <source>
        <dbReference type="RuleBase" id="RU000487"/>
    </source>
</evidence>
<dbReference type="InterPro" id="IPR043129">
    <property type="entry name" value="ATPase_NBD"/>
</dbReference>
<dbReference type="Gene3D" id="3.30.420.40">
    <property type="match status" value="2"/>
</dbReference>
<gene>
    <name evidence="2" type="ORF">IWW36_000484</name>
</gene>
<organism evidence="2 3">
    <name type="scientific">Coemansia brasiliensis</name>
    <dbReference type="NCBI Taxonomy" id="2650707"/>
    <lineage>
        <taxon>Eukaryota</taxon>
        <taxon>Fungi</taxon>
        <taxon>Fungi incertae sedis</taxon>
        <taxon>Zoopagomycota</taxon>
        <taxon>Kickxellomycotina</taxon>
        <taxon>Kickxellomycetes</taxon>
        <taxon>Kickxellales</taxon>
        <taxon>Kickxellaceae</taxon>
        <taxon>Coemansia</taxon>
    </lineage>
</organism>
<evidence type="ECO:0000313" key="3">
    <source>
        <dbReference type="Proteomes" id="UP001139887"/>
    </source>
</evidence>
<keyword evidence="3" id="KW-1185">Reference proteome</keyword>
<evidence type="ECO:0008006" key="4">
    <source>
        <dbReference type="Google" id="ProtNLM"/>
    </source>
</evidence>
<dbReference type="Pfam" id="PF00022">
    <property type="entry name" value="Actin"/>
    <property type="match status" value="1"/>
</dbReference>
<dbReference type="Gene3D" id="3.90.640.10">
    <property type="entry name" value="Actin, Chain A, domain 4"/>
    <property type="match status" value="1"/>
</dbReference>
<dbReference type="SUPFAM" id="SSF53067">
    <property type="entry name" value="Actin-like ATPase domain"/>
    <property type="match status" value="2"/>
</dbReference>
<comment type="caution">
    <text evidence="2">The sequence shown here is derived from an EMBL/GenBank/DDBJ whole genome shotgun (WGS) entry which is preliminary data.</text>
</comment>
<comment type="similarity">
    <text evidence="1">Belongs to the actin family.</text>
</comment>
<proteinExistence type="inferred from homology"/>
<protein>
    <recommendedName>
        <fullName evidence="4">Actin</fullName>
    </recommendedName>
</protein>
<evidence type="ECO:0000313" key="2">
    <source>
        <dbReference type="EMBL" id="KAJ2852105.1"/>
    </source>
</evidence>